<dbReference type="EMBL" id="MAAX01000075">
    <property type="protein sequence ID" value="OUS17847.1"/>
    <property type="molecule type" value="Genomic_DNA"/>
</dbReference>
<organism evidence="2 3">
    <name type="scientific">Nonlabens dokdonensis</name>
    <dbReference type="NCBI Taxonomy" id="328515"/>
    <lineage>
        <taxon>Bacteria</taxon>
        <taxon>Pseudomonadati</taxon>
        <taxon>Bacteroidota</taxon>
        <taxon>Flavobacteriia</taxon>
        <taxon>Flavobacteriales</taxon>
        <taxon>Flavobacteriaceae</taxon>
        <taxon>Nonlabens</taxon>
    </lineage>
</organism>
<dbReference type="Proteomes" id="UP000196102">
    <property type="component" value="Unassembled WGS sequence"/>
</dbReference>
<dbReference type="RefSeq" id="WP_303686226.1">
    <property type="nucleotide sequence ID" value="NZ_CAJXYO010000040.1"/>
</dbReference>
<name>A0A1Z8B5H5_9FLAO</name>
<feature type="transmembrane region" description="Helical" evidence="1">
    <location>
        <begin position="118"/>
        <end position="135"/>
    </location>
</feature>
<evidence type="ECO:0008006" key="4">
    <source>
        <dbReference type="Google" id="ProtNLM"/>
    </source>
</evidence>
<sequence>MGWKIFIANDFNKRLIVFISILLVVNMVTVFFYDLMISKIFRLASTISVLVYLFAYKFNHRLIYAVLLIIIVSDIAIVGYEYNWGVFLYGITATLSYLLLALNVVRNIEWTQINWYEYLIYAFVLVFNFYTFNFLSNNISSDFDSDIIFYSLKVSGIMGIIMCLISGLHNATRLSFKTAYFMYATFGLVFSDFSAMLAYYYKMEPFLFYFLDRAMYIFAFYCLIKYVYYYTEEQKLIEVKAKRSFQDSKVL</sequence>
<keyword evidence="1" id="KW-0472">Membrane</keyword>
<accession>A0A1Z8B5H5</accession>
<feature type="transmembrane region" description="Helical" evidence="1">
    <location>
        <begin position="147"/>
        <end position="168"/>
    </location>
</feature>
<feature type="transmembrane region" description="Helical" evidence="1">
    <location>
        <begin position="207"/>
        <end position="228"/>
    </location>
</feature>
<proteinExistence type="predicted"/>
<keyword evidence="1" id="KW-1133">Transmembrane helix</keyword>
<keyword evidence="1" id="KW-0812">Transmembrane</keyword>
<dbReference type="AlphaFoldDB" id="A0A1Z8B5H5"/>
<feature type="transmembrane region" description="Helical" evidence="1">
    <location>
        <begin position="15"/>
        <end position="33"/>
    </location>
</feature>
<comment type="caution">
    <text evidence="2">The sequence shown here is derived from an EMBL/GenBank/DDBJ whole genome shotgun (WGS) entry which is preliminary data.</text>
</comment>
<gene>
    <name evidence="2" type="ORF">A9Q93_04645</name>
</gene>
<evidence type="ECO:0000313" key="2">
    <source>
        <dbReference type="EMBL" id="OUS17847.1"/>
    </source>
</evidence>
<feature type="transmembrane region" description="Helical" evidence="1">
    <location>
        <begin position="180"/>
        <end position="201"/>
    </location>
</feature>
<protein>
    <recommendedName>
        <fullName evidence="4">YhhN-like protein</fullName>
    </recommendedName>
</protein>
<feature type="transmembrane region" description="Helical" evidence="1">
    <location>
        <begin position="86"/>
        <end position="106"/>
    </location>
</feature>
<feature type="transmembrane region" description="Helical" evidence="1">
    <location>
        <begin position="62"/>
        <end position="80"/>
    </location>
</feature>
<evidence type="ECO:0000256" key="1">
    <source>
        <dbReference type="SAM" id="Phobius"/>
    </source>
</evidence>
<evidence type="ECO:0000313" key="3">
    <source>
        <dbReference type="Proteomes" id="UP000196102"/>
    </source>
</evidence>
<reference evidence="3" key="1">
    <citation type="journal article" date="2017" name="Proc. Natl. Acad. Sci. U.S.A.">
        <title>Simulation of Deepwater Horizon oil plume reveals substrate specialization within a complex community of hydrocarbon-degraders.</title>
        <authorList>
            <person name="Hu P."/>
            <person name="Dubinsky E.A."/>
            <person name="Probst A.J."/>
            <person name="Wang J."/>
            <person name="Sieber C.M.K."/>
            <person name="Tom L.M."/>
            <person name="Gardinali P."/>
            <person name="Banfield J.F."/>
            <person name="Atlas R.M."/>
            <person name="Andersen G.L."/>
        </authorList>
    </citation>
    <scope>NUCLEOTIDE SEQUENCE [LARGE SCALE GENOMIC DNA]</scope>
</reference>